<dbReference type="RefSeq" id="WP_179409769.1">
    <property type="nucleotide sequence ID" value="NZ_JAEMWU010000001.1"/>
</dbReference>
<dbReference type="AlphaFoldDB" id="A0A939DT29"/>
<feature type="transmembrane region" description="Helical" evidence="1">
    <location>
        <begin position="58"/>
        <end position="76"/>
    </location>
</feature>
<name>A0A939DT29_9MICO</name>
<keyword evidence="1" id="KW-0812">Transmembrane</keyword>
<evidence type="ECO:0000313" key="3">
    <source>
        <dbReference type="Proteomes" id="UP000664385"/>
    </source>
</evidence>
<feature type="transmembrane region" description="Helical" evidence="1">
    <location>
        <begin position="83"/>
        <end position="103"/>
    </location>
</feature>
<organism evidence="2 3">
    <name type="scientific">Microbacterium esteraromaticum</name>
    <dbReference type="NCBI Taxonomy" id="57043"/>
    <lineage>
        <taxon>Bacteria</taxon>
        <taxon>Bacillati</taxon>
        <taxon>Actinomycetota</taxon>
        <taxon>Actinomycetes</taxon>
        <taxon>Micrococcales</taxon>
        <taxon>Microbacteriaceae</taxon>
        <taxon>Microbacterium</taxon>
    </lineage>
</organism>
<proteinExistence type="predicted"/>
<feature type="transmembrane region" description="Helical" evidence="1">
    <location>
        <begin position="19"/>
        <end position="38"/>
    </location>
</feature>
<keyword evidence="1" id="KW-0472">Membrane</keyword>
<evidence type="ECO:0000313" key="2">
    <source>
        <dbReference type="EMBL" id="MBN8204492.1"/>
    </source>
</evidence>
<gene>
    <name evidence="2" type="ORF">JF543_00800</name>
</gene>
<accession>A0A939DT29</accession>
<sequence length="216" mass="23188">MDATSDAGDCDVRARQRTWVIGGALLLMSALLVVLRMLLFRAGIIGSMPDWTYYVKDWLWAIGVLILVIGLGRAGSITGRRPISTLVVILQVFVAAPVAATWLSTLVLDDPQNPYAQEDSWSAIFLPYFLVVGVLTLLAATLIGRARAVPSPWSWAPLWAVGATFAFYAATFTAAPAFGGFTVVYLPVISTALLGVLAIVLGIRARTRRPVPVSDA</sequence>
<dbReference type="Proteomes" id="UP000664385">
    <property type="component" value="Unassembled WGS sequence"/>
</dbReference>
<protein>
    <submittedName>
        <fullName evidence="2">Uncharacterized protein</fullName>
    </submittedName>
</protein>
<feature type="transmembrane region" description="Helical" evidence="1">
    <location>
        <begin position="184"/>
        <end position="203"/>
    </location>
</feature>
<evidence type="ECO:0000256" key="1">
    <source>
        <dbReference type="SAM" id="Phobius"/>
    </source>
</evidence>
<dbReference type="EMBL" id="JAEMWU010000001">
    <property type="protein sequence ID" value="MBN8204492.1"/>
    <property type="molecule type" value="Genomic_DNA"/>
</dbReference>
<comment type="caution">
    <text evidence="2">The sequence shown here is derived from an EMBL/GenBank/DDBJ whole genome shotgun (WGS) entry which is preliminary data.</text>
</comment>
<feature type="transmembrane region" description="Helical" evidence="1">
    <location>
        <begin position="123"/>
        <end position="143"/>
    </location>
</feature>
<feature type="transmembrane region" description="Helical" evidence="1">
    <location>
        <begin position="155"/>
        <end position="178"/>
    </location>
</feature>
<keyword evidence="1" id="KW-1133">Transmembrane helix</keyword>
<reference evidence="2" key="1">
    <citation type="submission" date="2020-12" db="EMBL/GenBank/DDBJ databases">
        <title>PHA producing bacteria isolated from mangrove.</title>
        <authorList>
            <person name="Zheng W."/>
            <person name="Yu S."/>
            <person name="Huang Y."/>
        </authorList>
    </citation>
    <scope>NUCLEOTIDE SEQUENCE</scope>
    <source>
        <strain evidence="2">GN8-5</strain>
    </source>
</reference>